<dbReference type="PANTHER" id="PTHR47691:SF3">
    <property type="entry name" value="HTH-TYPE TRANSCRIPTIONAL REGULATOR RV0890C-RELATED"/>
    <property type="match status" value="1"/>
</dbReference>
<dbReference type="Gene3D" id="1.25.40.10">
    <property type="entry name" value="Tetratricopeptide repeat domain"/>
    <property type="match status" value="1"/>
</dbReference>
<dbReference type="RefSeq" id="WP_203923867.1">
    <property type="nucleotide sequence ID" value="NZ_BONZ01000096.1"/>
</dbReference>
<feature type="repeat" description="TPR" evidence="1">
    <location>
        <begin position="446"/>
        <end position="479"/>
    </location>
</feature>
<dbReference type="InterPro" id="IPR011990">
    <property type="entry name" value="TPR-like_helical_dom_sf"/>
</dbReference>
<comment type="caution">
    <text evidence="3">The sequence shown here is derived from an EMBL/GenBank/DDBJ whole genome shotgun (WGS) entry which is preliminary data.</text>
</comment>
<evidence type="ECO:0000256" key="2">
    <source>
        <dbReference type="SAM" id="MobiDB-lite"/>
    </source>
</evidence>
<dbReference type="PROSITE" id="PS50005">
    <property type="entry name" value="TPR"/>
    <property type="match status" value="1"/>
</dbReference>
<organism evidence="3 4">
    <name type="scientific">Rugosimonospora africana</name>
    <dbReference type="NCBI Taxonomy" id="556532"/>
    <lineage>
        <taxon>Bacteria</taxon>
        <taxon>Bacillati</taxon>
        <taxon>Actinomycetota</taxon>
        <taxon>Actinomycetes</taxon>
        <taxon>Micromonosporales</taxon>
        <taxon>Micromonosporaceae</taxon>
        <taxon>Rugosimonospora</taxon>
    </lineage>
</organism>
<dbReference type="GO" id="GO:0043531">
    <property type="term" value="F:ADP binding"/>
    <property type="evidence" value="ECO:0007669"/>
    <property type="project" value="InterPro"/>
</dbReference>
<name>A0A8J3VW73_9ACTN</name>
<evidence type="ECO:0000313" key="4">
    <source>
        <dbReference type="Proteomes" id="UP000642748"/>
    </source>
</evidence>
<feature type="region of interest" description="Disordered" evidence="2">
    <location>
        <begin position="601"/>
        <end position="634"/>
    </location>
</feature>
<reference evidence="3" key="1">
    <citation type="submission" date="2021-01" db="EMBL/GenBank/DDBJ databases">
        <title>Whole genome shotgun sequence of Rugosimonospora africana NBRC 104875.</title>
        <authorList>
            <person name="Komaki H."/>
            <person name="Tamura T."/>
        </authorList>
    </citation>
    <scope>NUCLEOTIDE SEQUENCE</scope>
    <source>
        <strain evidence="3">NBRC 104875</strain>
    </source>
</reference>
<evidence type="ECO:0008006" key="5">
    <source>
        <dbReference type="Google" id="ProtNLM"/>
    </source>
</evidence>
<feature type="compositionally biased region" description="Low complexity" evidence="2">
    <location>
        <begin position="609"/>
        <end position="624"/>
    </location>
</feature>
<dbReference type="EMBL" id="BONZ01000096">
    <property type="protein sequence ID" value="GIH20443.1"/>
    <property type="molecule type" value="Genomic_DNA"/>
</dbReference>
<dbReference type="SUPFAM" id="SSF48452">
    <property type="entry name" value="TPR-like"/>
    <property type="match status" value="1"/>
</dbReference>
<dbReference type="Gene3D" id="3.40.50.300">
    <property type="entry name" value="P-loop containing nucleotide triphosphate hydrolases"/>
    <property type="match status" value="1"/>
</dbReference>
<dbReference type="AlphaFoldDB" id="A0A8J3VW73"/>
<sequence>MRFSLPPDTIAFIGRTKELAAITHTVTTAAEHGGVVAIHAIDGMPGVGKTTLAVHAAHQLTQRYPDRQLFLDLKAHTAGHQPTDPADLLRADGIDPKQLPDRLDARIALWRDRMAGRQALLVLDNVASTAQVVPLLPSSPHVLVLITSRRRLGDLHHAVHLHLKVLPHADAVAMFLRLVPRAANELEAVATLVQACEYLPLAIAITARRFAAHDTWTMTDLLAEVKTSRRRLLTLTSEDTTVQAAFDRSYRHLPPQRQRFFRLIGLAPGVDTDSYAAAARAGTSLDDAMNQLDRLYHDHLLEETSPHRYRMHDLVRTYARTLTKPQDGPDQAFDRLLDYYRHTAAVAMDTAYPHEREHRPRVPPSRTPSPTPPNPAAALGWLDNELPNLLAATKSATDHSRQAHLLHLSTILHRHLHTRGRFHDAETLHQQALSAARATGDQTAELNALTGLGHTHRLQGRHEQATDHYQQALRLAHASGHRPGELLALTGLANSHRMQGRYQQAADHYQRVLDMARQIGHRNWQYEAWQGLGRLQHTNGNPQAALTHHQQALALATDLGQPDDQARAHDGLAHAHLAMHQPEQARTHWQHALDILTRLGVDQAEETTPRPSATTSPTPRTTSEPLRKNGSQAP</sequence>
<proteinExistence type="predicted"/>
<dbReference type="SMART" id="SM00028">
    <property type="entry name" value="TPR"/>
    <property type="match status" value="4"/>
</dbReference>
<dbReference type="PANTHER" id="PTHR47691">
    <property type="entry name" value="REGULATOR-RELATED"/>
    <property type="match status" value="1"/>
</dbReference>
<feature type="region of interest" description="Disordered" evidence="2">
    <location>
        <begin position="351"/>
        <end position="378"/>
    </location>
</feature>
<accession>A0A8J3VW73</accession>
<evidence type="ECO:0000256" key="1">
    <source>
        <dbReference type="PROSITE-ProRule" id="PRU00339"/>
    </source>
</evidence>
<protein>
    <recommendedName>
        <fullName evidence="5">Tetratricopeptide repeat-containing protein</fullName>
    </recommendedName>
</protein>
<keyword evidence="4" id="KW-1185">Reference proteome</keyword>
<feature type="compositionally biased region" description="Pro residues" evidence="2">
    <location>
        <begin position="362"/>
        <end position="375"/>
    </location>
</feature>
<dbReference type="PRINTS" id="PR00364">
    <property type="entry name" value="DISEASERSIST"/>
</dbReference>
<dbReference type="Proteomes" id="UP000642748">
    <property type="component" value="Unassembled WGS sequence"/>
</dbReference>
<gene>
    <name evidence="3" type="ORF">Raf01_86150</name>
</gene>
<evidence type="ECO:0000313" key="3">
    <source>
        <dbReference type="EMBL" id="GIH20443.1"/>
    </source>
</evidence>
<dbReference type="SUPFAM" id="SSF52540">
    <property type="entry name" value="P-loop containing nucleoside triphosphate hydrolases"/>
    <property type="match status" value="1"/>
</dbReference>
<dbReference type="InterPro" id="IPR027417">
    <property type="entry name" value="P-loop_NTPase"/>
</dbReference>
<dbReference type="Pfam" id="PF13424">
    <property type="entry name" value="TPR_12"/>
    <property type="match status" value="2"/>
</dbReference>
<dbReference type="InterPro" id="IPR019734">
    <property type="entry name" value="TPR_rpt"/>
</dbReference>
<keyword evidence="1" id="KW-0802">TPR repeat</keyword>